<evidence type="ECO:0000256" key="3">
    <source>
        <dbReference type="ARBA" id="ARBA00023136"/>
    </source>
</evidence>
<dbReference type="PROSITE" id="PS51257">
    <property type="entry name" value="PROKAR_LIPOPROTEIN"/>
    <property type="match status" value="1"/>
</dbReference>
<evidence type="ECO:0000256" key="6">
    <source>
        <dbReference type="PIRNR" id="PIRNR002854"/>
    </source>
</evidence>
<comment type="subcellular location">
    <subcellularLocation>
        <location evidence="1">Membrane</location>
        <topology evidence="1">Lipid-anchor</topology>
    </subcellularLocation>
</comment>
<dbReference type="Pfam" id="PF03180">
    <property type="entry name" value="Lipoprotein_9"/>
    <property type="match status" value="1"/>
</dbReference>
<comment type="similarity">
    <text evidence="6">Belongs to the nlpA lipoprotein family.</text>
</comment>
<organism evidence="9 10">
    <name type="scientific">Gardnerella vaginalis</name>
    <dbReference type="NCBI Taxonomy" id="2702"/>
    <lineage>
        <taxon>Bacteria</taxon>
        <taxon>Bacillati</taxon>
        <taxon>Actinomycetota</taxon>
        <taxon>Actinomycetes</taxon>
        <taxon>Bifidobacteriales</taxon>
        <taxon>Bifidobacteriaceae</taxon>
        <taxon>Gardnerella</taxon>
    </lineage>
</organism>
<keyword evidence="3" id="KW-0472">Membrane</keyword>
<dbReference type="PANTHER" id="PTHR30429:SF0">
    <property type="entry name" value="METHIONINE-BINDING LIPOPROTEIN METQ"/>
    <property type="match status" value="1"/>
</dbReference>
<feature type="chain" id="PRO_5017548222" description="Lipoprotein" evidence="8">
    <location>
        <begin position="30"/>
        <end position="277"/>
    </location>
</feature>
<feature type="lipid moiety-binding region" description="S-diacylglycerol cysteine" evidence="7">
    <location>
        <position position="24"/>
    </location>
</feature>
<dbReference type="InterPro" id="IPR004872">
    <property type="entry name" value="Lipoprotein_NlpA"/>
</dbReference>
<evidence type="ECO:0000256" key="1">
    <source>
        <dbReference type="ARBA" id="ARBA00004635"/>
    </source>
</evidence>
<dbReference type="GO" id="GO:0016020">
    <property type="term" value="C:membrane"/>
    <property type="evidence" value="ECO:0007669"/>
    <property type="project" value="UniProtKB-SubCell"/>
</dbReference>
<sequence length="277" mass="29747">MRRIKVIASLTALAALATFALSGCGSAKGANGNDKTITVAATPTPHAEILNNVVKPILKKEGYKLVVKEFTDYVQPNAATEEGEVDANYYQHLPYLDNYNKEKGSHLISIAGIHFEPFGLYPGKTKTIKDLANGATIAVPNDPSNEARALLLLQDAGLLKLKNPKDVKSTVNDITSNPKNLKFKELDPSAVPTAIKDVDLAAMNGNYAIQAGFNPTKDPLTSEKVGGIAAKTYENIIVVKKGSQKLAKIKALIKALKTSAVRDYITKNYKGAVLPVF</sequence>
<evidence type="ECO:0000313" key="10">
    <source>
        <dbReference type="Proteomes" id="UP000258888"/>
    </source>
</evidence>
<keyword evidence="5 6" id="KW-0449">Lipoprotein</keyword>
<gene>
    <name evidence="9" type="ORF">AXE76_02100</name>
</gene>
<dbReference type="PIRSF" id="PIRSF002854">
    <property type="entry name" value="MetQ"/>
    <property type="match status" value="1"/>
</dbReference>
<proteinExistence type="inferred from homology"/>
<reference evidence="9 10" key="1">
    <citation type="submission" date="2016-02" db="EMBL/GenBank/DDBJ databases">
        <title>Gardnerella vaginalis Subgroups Defined by cpn60 Sequencing and Sialidase Activity in Isolates from Canada, Belgium and Kenya.</title>
        <authorList>
            <person name="Schellenberg J."/>
            <person name="Paramel Jayaprakash T."/>
            <person name="Withana Gamage N."/>
            <person name="Patterson M.H."/>
            <person name="Vaneechoutte M."/>
            <person name="Hill J.E."/>
        </authorList>
    </citation>
    <scope>NUCLEOTIDE SEQUENCE [LARGE SCALE GENOMIC DNA]</scope>
    <source>
        <strain evidence="9 10">N160</strain>
    </source>
</reference>
<dbReference type="PANTHER" id="PTHR30429">
    <property type="entry name" value="D-METHIONINE-BINDING LIPOPROTEIN METQ"/>
    <property type="match status" value="1"/>
</dbReference>
<dbReference type="SUPFAM" id="SSF53850">
    <property type="entry name" value="Periplasmic binding protein-like II"/>
    <property type="match status" value="1"/>
</dbReference>
<protein>
    <recommendedName>
        <fullName evidence="6">Lipoprotein</fullName>
    </recommendedName>
</protein>
<evidence type="ECO:0000256" key="7">
    <source>
        <dbReference type="PIRSR" id="PIRSR002854-1"/>
    </source>
</evidence>
<evidence type="ECO:0000256" key="4">
    <source>
        <dbReference type="ARBA" id="ARBA00023139"/>
    </source>
</evidence>
<keyword evidence="4" id="KW-0564">Palmitate</keyword>
<evidence type="ECO:0000256" key="2">
    <source>
        <dbReference type="ARBA" id="ARBA00022729"/>
    </source>
</evidence>
<feature type="signal peptide" evidence="8">
    <location>
        <begin position="1"/>
        <end position="29"/>
    </location>
</feature>
<dbReference type="Gene3D" id="3.40.190.10">
    <property type="entry name" value="Periplasmic binding protein-like II"/>
    <property type="match status" value="2"/>
</dbReference>
<keyword evidence="2 8" id="KW-0732">Signal</keyword>
<evidence type="ECO:0000256" key="8">
    <source>
        <dbReference type="SAM" id="SignalP"/>
    </source>
</evidence>
<dbReference type="RefSeq" id="WP_116794599.1">
    <property type="nucleotide sequence ID" value="NZ_LSLH01000001.1"/>
</dbReference>
<evidence type="ECO:0000256" key="5">
    <source>
        <dbReference type="ARBA" id="ARBA00023288"/>
    </source>
</evidence>
<evidence type="ECO:0000313" key="9">
    <source>
        <dbReference type="EMBL" id="RFD75707.1"/>
    </source>
</evidence>
<accession>A0A3E1IRZ0</accession>
<name>A0A3E1IRZ0_GARVA</name>
<comment type="caution">
    <text evidence="9">The sequence shown here is derived from an EMBL/GenBank/DDBJ whole genome shotgun (WGS) entry which is preliminary data.</text>
</comment>
<dbReference type="Proteomes" id="UP000258888">
    <property type="component" value="Unassembled WGS sequence"/>
</dbReference>
<dbReference type="EMBL" id="LSLH01000001">
    <property type="protein sequence ID" value="RFD75707.1"/>
    <property type="molecule type" value="Genomic_DNA"/>
</dbReference>
<keyword evidence="10" id="KW-1185">Reference proteome</keyword>
<dbReference type="AlphaFoldDB" id="A0A3E1IRZ0"/>